<proteinExistence type="predicted"/>
<feature type="transmembrane region" description="Helical" evidence="6">
    <location>
        <begin position="287"/>
        <end position="312"/>
    </location>
</feature>
<feature type="transmembrane region" description="Helical" evidence="6">
    <location>
        <begin position="165"/>
        <end position="182"/>
    </location>
</feature>
<evidence type="ECO:0000313" key="7">
    <source>
        <dbReference type="EMBL" id="BAH75142.1"/>
    </source>
</evidence>
<feature type="transmembrane region" description="Helical" evidence="6">
    <location>
        <begin position="49"/>
        <end position="73"/>
    </location>
</feature>
<feature type="transmembrane region" description="Helical" evidence="6">
    <location>
        <begin position="236"/>
        <end position="256"/>
    </location>
</feature>
<feature type="transmembrane region" description="Helical" evidence="6">
    <location>
        <begin position="141"/>
        <end position="160"/>
    </location>
</feature>
<feature type="transmembrane region" description="Helical" evidence="6">
    <location>
        <begin position="332"/>
        <end position="350"/>
    </location>
</feature>
<feature type="transmembrane region" description="Helical" evidence="6">
    <location>
        <begin position="107"/>
        <end position="129"/>
    </location>
</feature>
<dbReference type="GO" id="GO:0005886">
    <property type="term" value="C:plasma membrane"/>
    <property type="evidence" value="ECO:0007669"/>
    <property type="project" value="UniProtKB-SubCell"/>
</dbReference>
<reference evidence="7 8" key="1">
    <citation type="journal article" date="2009" name="Genome Res.">
        <title>Whole genome sequence of Desulfovibrio magneticus strain RS-1 revealed common gene clusters in magnetotactic bacteria.</title>
        <authorList>
            <person name="Nakazawa H."/>
            <person name="Arakaki A."/>
            <person name="Narita-Yamada S."/>
            <person name="Yashiro I."/>
            <person name="Jinno K."/>
            <person name="Aoki N."/>
            <person name="Tsuruyama A."/>
            <person name="Okamura Y."/>
            <person name="Tanikawa S."/>
            <person name="Fujita N."/>
            <person name="Takeyama H."/>
            <person name="Matsunaga T."/>
        </authorList>
    </citation>
    <scope>NUCLEOTIDE SEQUENCE [LARGE SCALE GENOMIC DNA]</scope>
    <source>
        <strain evidence="8">ATCC 700980 / DSM 13731 / RS-1</strain>
    </source>
</reference>
<feature type="transmembrane region" description="Helical" evidence="6">
    <location>
        <begin position="202"/>
        <end position="224"/>
    </location>
</feature>
<dbReference type="InterPro" id="IPR050367">
    <property type="entry name" value="APC_superfamily"/>
</dbReference>
<sequence>MLSASSPSAKGAPAAPAAKQMSLASAVAIGIGGMVGGGVYAIFGSAAHVAGSALWLSFLAGGLVALATSYNYAKLGACYPTKGGAVEFLVRGLGDGVVSGGLNIYMWIGYVIALAMYAAGFAGYLMTFFPHEHPLWLPKAAAVGAVLLFTLVNVFGAAWVGRSELVTVTVNLAVLSVFAVWGCATADWQGLSRAGWAEPSGIAFGGGMLFIAYEGFGLVANAAGDMADPPRTLPRALYLSVFSVIVVYLGVAFAVLGHLPLARIDAASDYALSEAAGTFMGKSGFTVIAVGALFATAAALNATLYGAANVCWMIAKDGELPAAFDRTAWKRAPEGLFLTAGLVLVFVLFFDLSSVAMMGSGAFLFIYAAVACSHLRLRAATGGRPALIWLSIALCLSLLGVLGSNMYAHSRPAFWTMLGLFPVSFGLEWAYRRATGRRLKVGSASGATKNPAVNA</sequence>
<keyword evidence="5 6" id="KW-0472">Membrane</keyword>
<evidence type="ECO:0000256" key="6">
    <source>
        <dbReference type="SAM" id="Phobius"/>
    </source>
</evidence>
<keyword evidence="2" id="KW-1003">Cell membrane</keyword>
<evidence type="ECO:0000256" key="3">
    <source>
        <dbReference type="ARBA" id="ARBA00022692"/>
    </source>
</evidence>
<protein>
    <submittedName>
        <fullName evidence="7">Hypothetical membrane protein</fullName>
    </submittedName>
</protein>
<evidence type="ECO:0000256" key="1">
    <source>
        <dbReference type="ARBA" id="ARBA00004651"/>
    </source>
</evidence>
<dbReference type="STRING" id="573370.DMR_16510"/>
<dbReference type="Proteomes" id="UP000009071">
    <property type="component" value="Chromosome"/>
</dbReference>
<accession>C4XPG1</accession>
<dbReference type="PIRSF" id="PIRSF006060">
    <property type="entry name" value="AA_transporter"/>
    <property type="match status" value="1"/>
</dbReference>
<dbReference type="RefSeq" id="WP_015860344.1">
    <property type="nucleotide sequence ID" value="NC_012796.1"/>
</dbReference>
<evidence type="ECO:0000313" key="8">
    <source>
        <dbReference type="Proteomes" id="UP000009071"/>
    </source>
</evidence>
<feature type="transmembrane region" description="Helical" evidence="6">
    <location>
        <begin position="387"/>
        <end position="407"/>
    </location>
</feature>
<evidence type="ECO:0000256" key="4">
    <source>
        <dbReference type="ARBA" id="ARBA00022989"/>
    </source>
</evidence>
<dbReference type="GO" id="GO:0022857">
    <property type="term" value="F:transmembrane transporter activity"/>
    <property type="evidence" value="ECO:0007669"/>
    <property type="project" value="InterPro"/>
</dbReference>
<dbReference type="EMBL" id="AP010904">
    <property type="protein sequence ID" value="BAH75142.1"/>
    <property type="molecule type" value="Genomic_DNA"/>
</dbReference>
<dbReference type="InterPro" id="IPR002293">
    <property type="entry name" value="AA/rel_permease1"/>
</dbReference>
<feature type="transmembrane region" description="Helical" evidence="6">
    <location>
        <begin position="21"/>
        <end position="43"/>
    </location>
</feature>
<evidence type="ECO:0000256" key="5">
    <source>
        <dbReference type="ARBA" id="ARBA00023136"/>
    </source>
</evidence>
<dbReference type="KEGG" id="dma:DMR_16510"/>
<dbReference type="HOGENOM" id="CLU_007946_15_2_7"/>
<dbReference type="PANTHER" id="PTHR42770:SF11">
    <property type="entry name" value="INNER MEMBRANE TRANSPORT PROTEIN YBAT"/>
    <property type="match status" value="1"/>
</dbReference>
<keyword evidence="3 6" id="KW-0812">Transmembrane</keyword>
<dbReference type="OrthoDB" id="127638at2"/>
<dbReference type="eggNOG" id="COG0531">
    <property type="taxonomic scope" value="Bacteria"/>
</dbReference>
<dbReference type="AlphaFoldDB" id="C4XPG1"/>
<dbReference type="Pfam" id="PF13520">
    <property type="entry name" value="AA_permease_2"/>
    <property type="match status" value="1"/>
</dbReference>
<name>C4XPG1_SOLM1</name>
<gene>
    <name evidence="7" type="ordered locus">DMR_16510</name>
</gene>
<organism evidence="7 8">
    <name type="scientific">Solidesulfovibrio magneticus (strain ATCC 700980 / DSM 13731 / RS-1)</name>
    <name type="common">Desulfovibrio magneticus</name>
    <dbReference type="NCBI Taxonomy" id="573370"/>
    <lineage>
        <taxon>Bacteria</taxon>
        <taxon>Pseudomonadati</taxon>
        <taxon>Thermodesulfobacteriota</taxon>
        <taxon>Desulfovibrionia</taxon>
        <taxon>Desulfovibrionales</taxon>
        <taxon>Desulfovibrionaceae</taxon>
        <taxon>Solidesulfovibrio</taxon>
    </lineage>
</organism>
<comment type="subcellular location">
    <subcellularLocation>
        <location evidence="1">Cell membrane</location>
        <topology evidence="1">Multi-pass membrane protein</topology>
    </subcellularLocation>
</comment>
<feature type="transmembrane region" description="Helical" evidence="6">
    <location>
        <begin position="356"/>
        <end position="375"/>
    </location>
</feature>
<dbReference type="PANTHER" id="PTHR42770">
    <property type="entry name" value="AMINO ACID TRANSPORTER-RELATED"/>
    <property type="match status" value="1"/>
</dbReference>
<keyword evidence="4 6" id="KW-1133">Transmembrane helix</keyword>
<feature type="transmembrane region" description="Helical" evidence="6">
    <location>
        <begin position="413"/>
        <end position="431"/>
    </location>
</feature>
<evidence type="ECO:0000256" key="2">
    <source>
        <dbReference type="ARBA" id="ARBA00022475"/>
    </source>
</evidence>
<keyword evidence="8" id="KW-1185">Reference proteome</keyword>
<dbReference type="Gene3D" id="1.20.1740.10">
    <property type="entry name" value="Amino acid/polyamine transporter I"/>
    <property type="match status" value="1"/>
</dbReference>